<dbReference type="RefSeq" id="WP_102766400.1">
    <property type="nucleotide sequence ID" value="NZ_POSP01000001.1"/>
</dbReference>
<dbReference type="SUPFAM" id="SSF51126">
    <property type="entry name" value="Pectin lyase-like"/>
    <property type="match status" value="1"/>
</dbReference>
<keyword evidence="7" id="KW-1185">Reference proteome</keyword>
<feature type="compositionally biased region" description="Gly residues" evidence="4">
    <location>
        <begin position="354"/>
        <end position="367"/>
    </location>
</feature>
<protein>
    <recommendedName>
        <fullName evidence="5">Filamentous haemagglutinin FhaB/tRNA nuclease CdiA-like TPS domain-containing protein</fullName>
    </recommendedName>
</protein>
<keyword evidence="3" id="KW-0732">Signal</keyword>
<feature type="region of interest" description="Disordered" evidence="4">
    <location>
        <begin position="2080"/>
        <end position="2105"/>
    </location>
</feature>
<evidence type="ECO:0000256" key="1">
    <source>
        <dbReference type="ARBA" id="ARBA00004613"/>
    </source>
</evidence>
<reference evidence="6 7" key="1">
    <citation type="submission" date="2018-01" db="EMBL/GenBank/DDBJ databases">
        <title>Draft genome sequence of Paucibacter aquatile CR182 isolated from freshwater of the Nakdong River.</title>
        <authorList>
            <person name="Choi A."/>
            <person name="Chung E.J."/>
        </authorList>
    </citation>
    <scope>NUCLEOTIDE SEQUENCE [LARGE SCALE GENOMIC DNA]</scope>
    <source>
        <strain evidence="6 7">CR182</strain>
    </source>
</reference>
<comment type="caution">
    <text evidence="6">The sequence shown here is derived from an EMBL/GenBank/DDBJ whole genome shotgun (WGS) entry which is preliminary data.</text>
</comment>
<feature type="compositionally biased region" description="Gly residues" evidence="4">
    <location>
        <begin position="2093"/>
        <end position="2105"/>
    </location>
</feature>
<dbReference type="InterPro" id="IPR024973">
    <property type="entry name" value="ESPR"/>
</dbReference>
<feature type="region of interest" description="Disordered" evidence="4">
    <location>
        <begin position="2017"/>
        <end position="2055"/>
    </location>
</feature>
<dbReference type="Pfam" id="PF18657">
    <property type="entry name" value="YDG"/>
    <property type="match status" value="8"/>
</dbReference>
<keyword evidence="2" id="KW-0964">Secreted</keyword>
<dbReference type="EMBL" id="POSP01000001">
    <property type="protein sequence ID" value="PND40266.1"/>
    <property type="molecule type" value="Genomic_DNA"/>
</dbReference>
<dbReference type="GO" id="GO:0005576">
    <property type="term" value="C:extracellular region"/>
    <property type="evidence" value="ECO:0007669"/>
    <property type="project" value="UniProtKB-SubCell"/>
</dbReference>
<dbReference type="Pfam" id="PF13018">
    <property type="entry name" value="ESPR"/>
    <property type="match status" value="1"/>
</dbReference>
<accession>A0A2N8L3J7</accession>
<evidence type="ECO:0000256" key="2">
    <source>
        <dbReference type="ARBA" id="ARBA00022525"/>
    </source>
</evidence>
<feature type="region of interest" description="Disordered" evidence="4">
    <location>
        <begin position="350"/>
        <end position="379"/>
    </location>
</feature>
<dbReference type="OrthoDB" id="218680at2"/>
<name>A0A2N8L3J7_9BURK</name>
<dbReference type="InterPro" id="IPR008638">
    <property type="entry name" value="FhaB/CdiA-like_TPS"/>
</dbReference>
<dbReference type="Gene3D" id="2.160.20.10">
    <property type="entry name" value="Single-stranded right-handed beta-helix, Pectin lyase-like"/>
    <property type="match status" value="1"/>
</dbReference>
<dbReference type="PANTHER" id="PTHR12338">
    <property type="entry name" value="AUTOTRANSPORTER"/>
    <property type="match status" value="1"/>
</dbReference>
<dbReference type="Proteomes" id="UP000235916">
    <property type="component" value="Unassembled WGS sequence"/>
</dbReference>
<proteinExistence type="predicted"/>
<evidence type="ECO:0000313" key="6">
    <source>
        <dbReference type="EMBL" id="PND40266.1"/>
    </source>
</evidence>
<dbReference type="NCBIfam" id="TIGR01901">
    <property type="entry name" value="adhes_NPXG"/>
    <property type="match status" value="1"/>
</dbReference>
<feature type="compositionally biased region" description="Low complexity" evidence="4">
    <location>
        <begin position="2018"/>
        <end position="2035"/>
    </location>
</feature>
<feature type="domain" description="Filamentous haemagglutinin FhaB/tRNA nuclease CdiA-like TPS" evidence="5">
    <location>
        <begin position="64"/>
        <end position="177"/>
    </location>
</feature>
<dbReference type="InterPro" id="IPR012334">
    <property type="entry name" value="Pectin_lyas_fold"/>
</dbReference>
<dbReference type="PANTHER" id="PTHR12338:SF8">
    <property type="entry name" value="HEME_HEMOPEXIN-BINDING PROTEIN"/>
    <property type="match status" value="1"/>
</dbReference>
<gene>
    <name evidence="6" type="ORF">C1O66_02475</name>
</gene>
<feature type="compositionally biased region" description="Polar residues" evidence="4">
    <location>
        <begin position="2080"/>
        <end position="2089"/>
    </location>
</feature>
<organism evidence="6 7">
    <name type="scientific">Kinneretia aquatilis</name>
    <dbReference type="NCBI Taxonomy" id="2070761"/>
    <lineage>
        <taxon>Bacteria</taxon>
        <taxon>Pseudomonadati</taxon>
        <taxon>Pseudomonadota</taxon>
        <taxon>Betaproteobacteria</taxon>
        <taxon>Burkholderiales</taxon>
        <taxon>Sphaerotilaceae</taxon>
        <taxon>Roseateles</taxon>
    </lineage>
</organism>
<evidence type="ECO:0000256" key="4">
    <source>
        <dbReference type="SAM" id="MobiDB-lite"/>
    </source>
</evidence>
<comment type="subcellular location">
    <subcellularLocation>
        <location evidence="1">Secreted</location>
    </subcellularLocation>
</comment>
<dbReference type="InterPro" id="IPR041248">
    <property type="entry name" value="YDG"/>
</dbReference>
<evidence type="ECO:0000256" key="3">
    <source>
        <dbReference type="ARBA" id="ARBA00022729"/>
    </source>
</evidence>
<dbReference type="InterPro" id="IPR050909">
    <property type="entry name" value="Bact_Autotransporter_VF"/>
</dbReference>
<dbReference type="InterPro" id="IPR011050">
    <property type="entry name" value="Pectin_lyase_fold/virulence"/>
</dbReference>
<dbReference type="SMART" id="SM00912">
    <property type="entry name" value="Haemagg_act"/>
    <property type="match status" value="1"/>
</dbReference>
<evidence type="ECO:0000259" key="5">
    <source>
        <dbReference type="SMART" id="SM00912"/>
    </source>
</evidence>
<sequence length="2255" mass="223808">MKTKKSSSLNHSYRLVWSELSQAFVAVAEHTAGRGKRASGALLLSTLLASGAQAQAPAAQAPPALALPSGGSVVAGQAQLLQNQPGQLRVQQASDKLIMNWSQFNIGRDAQVRFEQPGSQSIALNRVTGGEASAIFGSLQSNGQVWLLNPNGVVFGRTAQVDVGGLVASSLTISDADFLAGRAHFKGSSTAGQVENSGRLSSKAAGGVVALIAPQVDNSGQIHTPGGSSLLGAAEQVSLDLNGDGLLSLSVERAALQAQIGHSGEIHAAGGLVQLSAQAAGALRASVVNSSGLIEASSLSQQGGRILLDGGANGEVSLSGTLDAHSEPGRGGRIDVKGAQLSLRDGARLDASGATGGGQIHVGGGWQGQDAQHPNAQSLKAEAGVQARANAGQNAGQSGDGGEVVFWSDGRTEFAGRIDVRGGAEGGNGGRAEVSGKQELAYSGRTDARAAKGRTGDLLLDPSTLEIRGGGSGSGSLSGSVVYEKDLEAQSANIVLEATNNITFKDLRATGSTDGVLDLADGVSFTAVAGRGGQMGSDPGDKIGVIRFEQKADTLRVNGAAGILLIASNWNSGETDAVNGGRASVINVPHLVATGAGGNPSGPLRNYDLRSATPGAVDPGTITVFGANGITIGGSVNSQGGYVRLWADADSGTGGAFTLNAPISTAGGNVYLASGRGGITMNGRIDVGAGRLFFDRETGSYPGGVGPDGPKILAGQIHATGDIDVNTAFTFKGGASIFTDGTIRFGSVGVNLDTGSGVLTLRADKVDWGTATLNNLSTASLRLEPYDKATNMVLGDANGFASPATLNKLPGVKNLTIGREDGTGTISVPGNFSFSASGSFEMVNKTVDISAGTLSNTSGGITLTGDTINISQTVTANAGAGKVTLRQMTAANELHLGTGLNNATLGQISAATLEVGRSDGGNLVFDSDISTLASTVHLKSGQRVIGVNGGVSAARVAVTAGAGATLSDSRFDFSTLALDVGGNTEVQQLGHAGWSLGSVDGLSGLTVKAGSSPTVQLQAQGRLGLNAPLALNNSSATLQLQSASGFDAESATLSGQSRSTLEFSVSGAQSAVHIGGTGGQLSAASIAKLAGVDTLRLLASDDTVLAHAFSAAVQNKVDIQAQRLTVDGALSTSSGSLHLSAAQGGLQLDTAVTAANTLSLNDQAGVGISGRGVLTAPKLAVRSSGSVQLKPGSSAHQVDEIAAEVGDLAFKNSRRLTVGSADSLNGVRASGSVDLRSSGASSDLVLNQAVVASNSAKVALPLLLEAGRHFINNAGSSAVQASDGAWRIYSTDPRQDVRGGLTQAFKQYDASSASTVLGQGNGMLYRVAPVLQAQLSGTVSKVYDGNTTATLNANQLQITTGAIDGDSVSLGSAQAVYDSKNVGNGKTVSVSHMNITASAQAGSVAVYGYRSQAVSADIGVITPRSLDASGLQVADKVYDGNSRAELLAASLSGMVEGDALSLSGSAAFADKNAGRNKAVAISGLALGGADAGNYLLSSDQASAQATITAKTITAGASSVAGKVYDGSTAASVRAGALQGLIGDDQVGLQANAQFADKNAGKDKAATIALALSGSDAGNYQLASSTQAAQADITAKTITAGVSTVAGKVYDGSTAASVRAGALQGLIGDDQVGLQASAQFADKNAGKDKAATIALALNGADAGNYQLASSTQAAAADIAAKVIAADASTVAGKVYDGSTAASVTAGALHGLVDGDRVGLQASAQFADKNAGKDKAATVSLALSGADAGNYQLVSSTQAAKADIAAKVISAGASSVAGKVYDGSTAANVTAGALQGLIAGDQVGLQAKAQFADKNAGKDKAASVSLALSGADAGNYQLVSSTQAAKADIAAKVISAGASSVAGKVYDGSTAATVTAGALQGLIAGDQVGLQASAQFADKNAGKDKAATVSLTLNGADAGNYQLSSSTQAAKADIAQRQLSAADLQAEGKRYDGSTQASLGALQLQGVLAGDQVQGQVQGQFLDAAVGSDKPVQISSVQLSGADAQNYSLSAASIQATGNISAPPASDATAATSITPPGGNSTRSGGQAGAATGAASPLLGGDAPNAAGSPLVAFNAGPGAATLSSDASGGSQALGRGGASELKGGGGVARFDTEQALSAHGRVSIAVAQGPLEQALAADVPLFSQRASEALEPLGQFKLTDLGDSLAVVRGSSQPSPLPEPQRGLRYSGEALLVLPGDHTSSLRLSFGEDGSLRVRTPVAAAELGHELLSAYALSALKRDAGIGVDQVRSVVLSYVE</sequence>
<dbReference type="Pfam" id="PF05860">
    <property type="entry name" value="TPS"/>
    <property type="match status" value="1"/>
</dbReference>
<evidence type="ECO:0000313" key="7">
    <source>
        <dbReference type="Proteomes" id="UP000235916"/>
    </source>
</evidence>